<evidence type="ECO:0000313" key="2">
    <source>
        <dbReference type="EMBL" id="GIE02819.1"/>
    </source>
</evidence>
<dbReference type="EMBL" id="BOML01000034">
    <property type="protein sequence ID" value="GIE02819.1"/>
    <property type="molecule type" value="Genomic_DNA"/>
</dbReference>
<protein>
    <submittedName>
        <fullName evidence="2">Uncharacterized protein</fullName>
    </submittedName>
</protein>
<evidence type="ECO:0000313" key="3">
    <source>
        <dbReference type="Proteomes" id="UP000637628"/>
    </source>
</evidence>
<evidence type="ECO:0000256" key="1">
    <source>
        <dbReference type="SAM" id="MobiDB-lite"/>
    </source>
</evidence>
<reference evidence="2 3" key="1">
    <citation type="submission" date="2021-01" db="EMBL/GenBank/DDBJ databases">
        <title>Whole genome shotgun sequence of Actinoplanes durhamensis NBRC 14914.</title>
        <authorList>
            <person name="Komaki H."/>
            <person name="Tamura T."/>
        </authorList>
    </citation>
    <scope>NUCLEOTIDE SEQUENCE [LARGE SCALE GENOMIC DNA]</scope>
    <source>
        <strain evidence="2 3">NBRC 14914</strain>
    </source>
</reference>
<name>A0ABQ3YZU7_9ACTN</name>
<proteinExistence type="predicted"/>
<feature type="region of interest" description="Disordered" evidence="1">
    <location>
        <begin position="1"/>
        <end position="23"/>
    </location>
</feature>
<comment type="caution">
    <text evidence="2">The sequence shown here is derived from an EMBL/GenBank/DDBJ whole genome shotgun (WGS) entry which is preliminary data.</text>
</comment>
<organism evidence="2 3">
    <name type="scientific">Paractinoplanes durhamensis</name>
    <dbReference type="NCBI Taxonomy" id="113563"/>
    <lineage>
        <taxon>Bacteria</taxon>
        <taxon>Bacillati</taxon>
        <taxon>Actinomycetota</taxon>
        <taxon>Actinomycetes</taxon>
        <taxon>Micromonosporales</taxon>
        <taxon>Micromonosporaceae</taxon>
        <taxon>Paractinoplanes</taxon>
    </lineage>
</organism>
<keyword evidence="3" id="KW-1185">Reference proteome</keyword>
<accession>A0ABQ3YZU7</accession>
<sequence>MTAAPSGSAARPADPSAADDPPGSVGCAQLAVAVEAGSLMDAGIVDAIVTASGSADAPLADAAGRLGTAYRAAVAAHGKADEPDRIAAVGAAASDMSGVCADSGLQTAG</sequence>
<gene>
    <name evidence="2" type="ORF">Adu01nite_41690</name>
</gene>
<dbReference type="Proteomes" id="UP000637628">
    <property type="component" value="Unassembled WGS sequence"/>
</dbReference>